<gene>
    <name evidence="1" type="ORF">G3I59_27845</name>
</gene>
<keyword evidence="2" id="KW-1185">Reference proteome</keyword>
<reference evidence="1 2" key="1">
    <citation type="submission" date="2020-01" db="EMBL/GenBank/DDBJ databases">
        <title>Insect and environment-associated Actinomycetes.</title>
        <authorList>
            <person name="Currrie C."/>
            <person name="Chevrette M."/>
            <person name="Carlson C."/>
            <person name="Stubbendieck R."/>
            <person name="Wendt-Pienkowski E."/>
        </authorList>
    </citation>
    <scope>NUCLEOTIDE SEQUENCE [LARGE SCALE GENOMIC DNA]</scope>
    <source>
        <strain evidence="1 2">SID8386</strain>
    </source>
</reference>
<evidence type="ECO:0000313" key="2">
    <source>
        <dbReference type="Proteomes" id="UP000470404"/>
    </source>
</evidence>
<accession>A0ABX0BZN2</accession>
<protein>
    <submittedName>
        <fullName evidence="1">Uncharacterized protein</fullName>
    </submittedName>
</protein>
<organism evidence="1 2">
    <name type="scientific">Amycolatopsis rubida</name>
    <dbReference type="NCBI Taxonomy" id="112413"/>
    <lineage>
        <taxon>Bacteria</taxon>
        <taxon>Bacillati</taxon>
        <taxon>Actinomycetota</taxon>
        <taxon>Actinomycetes</taxon>
        <taxon>Pseudonocardiales</taxon>
        <taxon>Pseudonocardiaceae</taxon>
        <taxon>Amycolatopsis</taxon>
    </lineage>
</organism>
<sequence length="104" mass="11972">MAKEPTDDLTLEIMRHLEIDQQWVRHFDPANVDGIAEARTAGRRAGRALKLKVITFQSDPEKREDGKVVVIVAVNQEPPPEDRERMDERTRLILDDIFKDLGTH</sequence>
<comment type="caution">
    <text evidence="1">The sequence shown here is derived from an EMBL/GenBank/DDBJ whole genome shotgun (WGS) entry which is preliminary data.</text>
</comment>
<evidence type="ECO:0000313" key="1">
    <source>
        <dbReference type="EMBL" id="NEC59298.1"/>
    </source>
</evidence>
<dbReference type="Proteomes" id="UP000470404">
    <property type="component" value="Unassembled WGS sequence"/>
</dbReference>
<name>A0ABX0BZN2_9PSEU</name>
<dbReference type="EMBL" id="JAAGNC010000142">
    <property type="protein sequence ID" value="NEC59298.1"/>
    <property type="molecule type" value="Genomic_DNA"/>
</dbReference>
<dbReference type="RefSeq" id="WP_157905013.1">
    <property type="nucleotide sequence ID" value="NZ_JAAGNC010000142.1"/>
</dbReference>
<proteinExistence type="predicted"/>